<dbReference type="Proteomes" id="UP001497700">
    <property type="component" value="Unassembled WGS sequence"/>
</dbReference>
<accession>A0ACB9YN73</accession>
<protein>
    <submittedName>
        <fullName evidence="1">Uncharacterized protein</fullName>
    </submittedName>
</protein>
<evidence type="ECO:0000313" key="2">
    <source>
        <dbReference type="Proteomes" id="UP001497700"/>
    </source>
</evidence>
<organism evidence="1 2">
    <name type="scientific">Hypoxylon rubiginosum</name>
    <dbReference type="NCBI Taxonomy" id="110542"/>
    <lineage>
        <taxon>Eukaryota</taxon>
        <taxon>Fungi</taxon>
        <taxon>Dikarya</taxon>
        <taxon>Ascomycota</taxon>
        <taxon>Pezizomycotina</taxon>
        <taxon>Sordariomycetes</taxon>
        <taxon>Xylariomycetidae</taxon>
        <taxon>Xylariales</taxon>
        <taxon>Hypoxylaceae</taxon>
        <taxon>Hypoxylon</taxon>
    </lineage>
</organism>
<gene>
    <name evidence="1" type="ORF">F4820DRAFT_465584</name>
</gene>
<evidence type="ECO:0000313" key="1">
    <source>
        <dbReference type="EMBL" id="KAI4860561.1"/>
    </source>
</evidence>
<comment type="caution">
    <text evidence="1">The sequence shown here is derived from an EMBL/GenBank/DDBJ whole genome shotgun (WGS) entry which is preliminary data.</text>
</comment>
<sequence>MSAASNPITYPYEELNIDKAEIRAVEGMGLGLFATQDISAGELIFRDSPLLIMDDVRDINEFGDRYLSLPKNLVPYLDSGAISGERYERDVDAKTLQFHYWWTRKNEFAVDIDAQSDYWFPMIDKIVRAYSIFRNNAADADDGTEKSAFYPTFSRINHSCDPSAGWPIGPGPDYIVSIVARRDIPAGEQIFVTYSGTVSSTTTILNREERQDILSDWGFICSCTRCAPE</sequence>
<reference evidence="1 2" key="1">
    <citation type="journal article" date="2022" name="New Phytol.">
        <title>Ecological generalism drives hyperdiversity of secondary metabolite gene clusters in xylarialean endophytes.</title>
        <authorList>
            <person name="Franco M.E.E."/>
            <person name="Wisecaver J.H."/>
            <person name="Arnold A.E."/>
            <person name="Ju Y.M."/>
            <person name="Slot J.C."/>
            <person name="Ahrendt S."/>
            <person name="Moore L.P."/>
            <person name="Eastman K.E."/>
            <person name="Scott K."/>
            <person name="Konkel Z."/>
            <person name="Mondo S.J."/>
            <person name="Kuo A."/>
            <person name="Hayes R.D."/>
            <person name="Haridas S."/>
            <person name="Andreopoulos B."/>
            <person name="Riley R."/>
            <person name="LaButti K."/>
            <person name="Pangilinan J."/>
            <person name="Lipzen A."/>
            <person name="Amirebrahimi M."/>
            <person name="Yan J."/>
            <person name="Adam C."/>
            <person name="Keymanesh K."/>
            <person name="Ng V."/>
            <person name="Louie K."/>
            <person name="Northen T."/>
            <person name="Drula E."/>
            <person name="Henrissat B."/>
            <person name="Hsieh H.M."/>
            <person name="Youens-Clark K."/>
            <person name="Lutzoni F."/>
            <person name="Miadlikowska J."/>
            <person name="Eastwood D.C."/>
            <person name="Hamelin R.C."/>
            <person name="Grigoriev I.V."/>
            <person name="U'Ren J.M."/>
        </authorList>
    </citation>
    <scope>NUCLEOTIDE SEQUENCE [LARGE SCALE GENOMIC DNA]</scope>
    <source>
        <strain evidence="1 2">CBS 119005</strain>
    </source>
</reference>
<keyword evidence="2" id="KW-1185">Reference proteome</keyword>
<name>A0ACB9YN73_9PEZI</name>
<proteinExistence type="predicted"/>
<dbReference type="EMBL" id="MU393582">
    <property type="protein sequence ID" value="KAI4860561.1"/>
    <property type="molecule type" value="Genomic_DNA"/>
</dbReference>